<comment type="caution">
    <text evidence="6">The sequence shown here is derived from an EMBL/GenBank/DDBJ whole genome shotgun (WGS) entry which is preliminary data.</text>
</comment>
<accession>A0ABQ5RS35</accession>
<keyword evidence="7" id="KW-1185">Reference proteome</keyword>
<dbReference type="InterPro" id="IPR045024">
    <property type="entry name" value="NDH-2"/>
</dbReference>
<dbReference type="Proteomes" id="UP001165090">
    <property type="component" value="Unassembled WGS sequence"/>
</dbReference>
<evidence type="ECO:0000256" key="5">
    <source>
        <dbReference type="ARBA" id="ARBA00023027"/>
    </source>
</evidence>
<keyword evidence="4" id="KW-0560">Oxidoreductase</keyword>
<evidence type="ECO:0000256" key="2">
    <source>
        <dbReference type="ARBA" id="ARBA00022630"/>
    </source>
</evidence>
<evidence type="ECO:0000256" key="1">
    <source>
        <dbReference type="ARBA" id="ARBA00005272"/>
    </source>
</evidence>
<dbReference type="Gene3D" id="3.50.50.100">
    <property type="match status" value="2"/>
</dbReference>
<gene>
    <name evidence="6" type="ORF">VaNZ11_002538</name>
</gene>
<reference evidence="6 7" key="1">
    <citation type="journal article" date="2023" name="IScience">
        <title>Expanded male sex-determining region conserved during the evolution of homothallism in the green alga Volvox.</title>
        <authorList>
            <person name="Yamamoto K."/>
            <person name="Matsuzaki R."/>
            <person name="Mahakham W."/>
            <person name="Heman W."/>
            <person name="Sekimoto H."/>
            <person name="Kawachi M."/>
            <person name="Minakuchi Y."/>
            <person name="Toyoda A."/>
            <person name="Nozaki H."/>
        </authorList>
    </citation>
    <scope>NUCLEOTIDE SEQUENCE [LARGE SCALE GENOMIC DNA]</scope>
    <source>
        <strain evidence="6 7">NIES-4468</strain>
    </source>
</reference>
<dbReference type="EMBL" id="BSDZ01000008">
    <property type="protein sequence ID" value="GLI60392.1"/>
    <property type="molecule type" value="Genomic_DNA"/>
</dbReference>
<evidence type="ECO:0000313" key="7">
    <source>
        <dbReference type="Proteomes" id="UP001165090"/>
    </source>
</evidence>
<keyword evidence="3" id="KW-0274">FAD</keyword>
<dbReference type="PANTHER" id="PTHR43706">
    <property type="entry name" value="NADH DEHYDROGENASE"/>
    <property type="match status" value="1"/>
</dbReference>
<evidence type="ECO:0000256" key="4">
    <source>
        <dbReference type="ARBA" id="ARBA00023002"/>
    </source>
</evidence>
<comment type="similarity">
    <text evidence="1">Belongs to the NADH dehydrogenase family.</text>
</comment>
<name>A0ABQ5RS35_9CHLO</name>
<proteinExistence type="inferred from homology"/>
<evidence type="ECO:0000313" key="6">
    <source>
        <dbReference type="EMBL" id="GLI60392.1"/>
    </source>
</evidence>
<keyword evidence="2" id="KW-0285">Flavoprotein</keyword>
<dbReference type="PANTHER" id="PTHR43706:SF38">
    <property type="entry name" value="FAD_NAD(P)-BINDING DOMAIN-CONTAINING PROTEIN"/>
    <property type="match status" value="1"/>
</dbReference>
<evidence type="ECO:0000256" key="3">
    <source>
        <dbReference type="ARBA" id="ARBA00022827"/>
    </source>
</evidence>
<protein>
    <submittedName>
        <fullName evidence="6">Uncharacterized protein</fullName>
    </submittedName>
</protein>
<sequence>MAAAASKVPPGSKLCVDMFLWVVGGKGLLALGDCSLVLGNRLPSTAQVAGQQGAYLAHLLNNGVEPGEGGYTRPPPFHVVKRDRLQVADALFRMDAAPWICPHSEALTASPPLDQPSRAAVCDIRALQGAAAAAGGATPQAIARAMQECMRSFDEEQKAARDAGEAMEVRYWDRPFEFLSLGIMAYVGNEKALTQVEAFDIINLRITGTLAFALLEIGLYHQAGVPSQPHPDPL</sequence>
<keyword evidence="5" id="KW-0520">NAD</keyword>
<organism evidence="6 7">
    <name type="scientific">Volvox africanus</name>
    <dbReference type="NCBI Taxonomy" id="51714"/>
    <lineage>
        <taxon>Eukaryota</taxon>
        <taxon>Viridiplantae</taxon>
        <taxon>Chlorophyta</taxon>
        <taxon>core chlorophytes</taxon>
        <taxon>Chlorophyceae</taxon>
        <taxon>CS clade</taxon>
        <taxon>Chlamydomonadales</taxon>
        <taxon>Volvocaceae</taxon>
        <taxon>Volvox</taxon>
    </lineage>
</organism>